<feature type="non-terminal residue" evidence="2">
    <location>
        <position position="1"/>
    </location>
</feature>
<gene>
    <name evidence="2" type="ORF">S03H2_71637</name>
</gene>
<evidence type="ECO:0000259" key="1">
    <source>
        <dbReference type="Pfam" id="PF13020"/>
    </source>
</evidence>
<reference evidence="2" key="1">
    <citation type="journal article" date="2014" name="Front. Microbiol.">
        <title>High frequency of phylogenetically diverse reductive dehalogenase-homologous genes in deep subseafloor sedimentary metagenomes.</title>
        <authorList>
            <person name="Kawai M."/>
            <person name="Futagami T."/>
            <person name="Toyoda A."/>
            <person name="Takaki Y."/>
            <person name="Nishi S."/>
            <person name="Hori S."/>
            <person name="Arai W."/>
            <person name="Tsubouchi T."/>
            <person name="Morono Y."/>
            <person name="Uchiyama I."/>
            <person name="Ito T."/>
            <person name="Fujiyama A."/>
            <person name="Inagaki F."/>
            <person name="Takami H."/>
        </authorList>
    </citation>
    <scope>NUCLEOTIDE SEQUENCE</scope>
    <source>
        <strain evidence="2">Expedition CK06-06</strain>
    </source>
</reference>
<comment type="caution">
    <text evidence="2">The sequence shown here is derived from an EMBL/GenBank/DDBJ whole genome shotgun (WGS) entry which is preliminary data.</text>
</comment>
<proteinExistence type="predicted"/>
<protein>
    <recommendedName>
        <fullName evidence="1">Protein NO VEIN C-terminal domain-containing protein</fullName>
    </recommendedName>
</protein>
<dbReference type="InterPro" id="IPR024975">
    <property type="entry name" value="NOV_C"/>
</dbReference>
<dbReference type="Pfam" id="PF13020">
    <property type="entry name" value="NOV_C"/>
    <property type="match status" value="1"/>
</dbReference>
<feature type="non-terminal residue" evidence="2">
    <location>
        <position position="88"/>
    </location>
</feature>
<feature type="domain" description="Protein NO VEIN C-terminal" evidence="1">
    <location>
        <begin position="2"/>
        <end position="88"/>
    </location>
</feature>
<evidence type="ECO:0000313" key="2">
    <source>
        <dbReference type="EMBL" id="GAH92769.1"/>
    </source>
</evidence>
<dbReference type="AlphaFoldDB" id="X1KRI8"/>
<organism evidence="2">
    <name type="scientific">marine sediment metagenome</name>
    <dbReference type="NCBI Taxonomy" id="412755"/>
    <lineage>
        <taxon>unclassified sequences</taxon>
        <taxon>metagenomes</taxon>
        <taxon>ecological metagenomes</taxon>
    </lineage>
</organism>
<name>X1KRI8_9ZZZZ</name>
<sequence>RAENLAIEFEKAQSRFPLKVSDIKGVEAYGCDILSFENEHDRDIFSVSPELSLIKRFIEVKGSGLVRGSITLKGNELKAAQNFPDRYY</sequence>
<accession>X1KRI8</accession>
<dbReference type="EMBL" id="BARU01048035">
    <property type="protein sequence ID" value="GAH92769.1"/>
    <property type="molecule type" value="Genomic_DNA"/>
</dbReference>